<proteinExistence type="predicted"/>
<accession>A0A6P9CJJ3</accession>
<sequence length="408" mass="48587">MGKIEIGKGTRQGCPLSPLLFIFTLEPLLKEIRRNQGIKGLKVRSEEYKIQAYADDLVFIVEDLLDSGKNLLQEIESYGRVAGFRINKDKMKIITKNMARNRWSELERELGLQVTKRIKYLGIWMSSKNTSIMADNYTKLLAQIKTDLEKWEHLQLSLLGRIATIKTHVLPKWNYLFQTAPARLDSGFFKWLDSYVRKFVWQKKKPQIKLKMLQEAPCRGGFGLPKWEFYYQVANLTWIRDWILLNRKRILTLEGYDLCQGWHHFLWRERGKKCGYFKRHYLRRILLESWERVRNRYYSMFPIWFDPLEAVTHSALYNKEISLTYQDLLDPQGELKTCEELMNQGKKVDWWASAQIQSRVRRDKGKEGIYRSLQELDNILLRIEKKLLSRCYQLLVSRWIGEDDLKTS</sequence>
<evidence type="ECO:0000313" key="2">
    <source>
        <dbReference type="Proteomes" id="UP001652622"/>
    </source>
</evidence>
<dbReference type="Proteomes" id="UP001652622">
    <property type="component" value="Unplaced"/>
</dbReference>
<protein>
    <submittedName>
        <fullName evidence="3">Fibulin-7 isoform X2</fullName>
    </submittedName>
</protein>
<dbReference type="PANTHER" id="PTHR31635">
    <property type="entry name" value="REVERSE TRANSCRIPTASE DOMAIN-CONTAINING PROTEIN-RELATED"/>
    <property type="match status" value="1"/>
</dbReference>
<name>A0A6P9CJJ3_PANGU</name>
<evidence type="ECO:0000313" key="3">
    <source>
        <dbReference type="RefSeq" id="XP_034283437.1"/>
    </source>
</evidence>
<dbReference type="OrthoDB" id="4062651at2759"/>
<dbReference type="InterPro" id="IPR043502">
    <property type="entry name" value="DNA/RNA_pol_sf"/>
</dbReference>
<reference evidence="3" key="1">
    <citation type="submission" date="2025-08" db="UniProtKB">
        <authorList>
            <consortium name="RefSeq"/>
        </authorList>
    </citation>
    <scope>IDENTIFICATION</scope>
    <source>
        <tissue evidence="3">Blood</tissue>
    </source>
</reference>
<dbReference type="SUPFAM" id="SSF56672">
    <property type="entry name" value="DNA/RNA polymerases"/>
    <property type="match status" value="1"/>
</dbReference>
<dbReference type="AlphaFoldDB" id="A0A6P9CJJ3"/>
<organism evidence="2 3">
    <name type="scientific">Pantherophis guttatus</name>
    <name type="common">Corn snake</name>
    <name type="synonym">Elaphe guttata</name>
    <dbReference type="NCBI Taxonomy" id="94885"/>
    <lineage>
        <taxon>Eukaryota</taxon>
        <taxon>Metazoa</taxon>
        <taxon>Chordata</taxon>
        <taxon>Craniata</taxon>
        <taxon>Vertebrata</taxon>
        <taxon>Euteleostomi</taxon>
        <taxon>Lepidosauria</taxon>
        <taxon>Squamata</taxon>
        <taxon>Bifurcata</taxon>
        <taxon>Unidentata</taxon>
        <taxon>Episquamata</taxon>
        <taxon>Toxicofera</taxon>
        <taxon>Serpentes</taxon>
        <taxon>Colubroidea</taxon>
        <taxon>Colubridae</taxon>
        <taxon>Colubrinae</taxon>
        <taxon>Pantherophis</taxon>
    </lineage>
</organism>
<dbReference type="RefSeq" id="XP_034283437.1">
    <property type="nucleotide sequence ID" value="XM_034427546.2"/>
</dbReference>
<gene>
    <name evidence="3" type="primary">FBLN7</name>
</gene>
<dbReference type="Pfam" id="PF00078">
    <property type="entry name" value="RVT_1"/>
    <property type="match status" value="1"/>
</dbReference>
<feature type="domain" description="Reverse transcriptase" evidence="1">
    <location>
        <begin position="1"/>
        <end position="125"/>
    </location>
</feature>
<dbReference type="InterPro" id="IPR000477">
    <property type="entry name" value="RT_dom"/>
</dbReference>
<dbReference type="CTD" id="129804"/>
<dbReference type="PROSITE" id="PS50878">
    <property type="entry name" value="RT_POL"/>
    <property type="match status" value="1"/>
</dbReference>
<dbReference type="PANTHER" id="PTHR31635:SF196">
    <property type="entry name" value="REVERSE TRANSCRIPTASE DOMAIN-CONTAINING PROTEIN-RELATED"/>
    <property type="match status" value="1"/>
</dbReference>
<keyword evidence="2" id="KW-1185">Reference proteome</keyword>
<dbReference type="GeneID" id="117671581"/>
<evidence type="ECO:0000259" key="1">
    <source>
        <dbReference type="PROSITE" id="PS50878"/>
    </source>
</evidence>